<dbReference type="EMBL" id="PVTH01000007">
    <property type="protein sequence ID" value="PRY51593.1"/>
    <property type="molecule type" value="Genomic_DNA"/>
</dbReference>
<keyword evidence="5" id="KW-1185">Reference proteome</keyword>
<dbReference type="Proteomes" id="UP000238034">
    <property type="component" value="Unassembled WGS sequence"/>
</dbReference>
<proteinExistence type="inferred from homology"/>
<evidence type="ECO:0000313" key="5">
    <source>
        <dbReference type="Proteomes" id="UP000238034"/>
    </source>
</evidence>
<accession>A0A2T0U121</accession>
<dbReference type="InterPro" id="IPR036514">
    <property type="entry name" value="SGNH_hydro_sf"/>
</dbReference>
<dbReference type="InterPro" id="IPR037459">
    <property type="entry name" value="RhgT-like"/>
</dbReference>
<comment type="similarity">
    <text evidence="1">Belongs to the 'GDSL' lipolytic enzyme family.</text>
</comment>
<dbReference type="CDD" id="cd01821">
    <property type="entry name" value="Rhamnogalacturan_acetylesterase_like"/>
    <property type="match status" value="1"/>
</dbReference>
<dbReference type="InterPro" id="IPR013830">
    <property type="entry name" value="SGNH_hydro"/>
</dbReference>
<dbReference type="OrthoDB" id="9807041at2"/>
<dbReference type="RefSeq" id="WP_106293983.1">
    <property type="nucleotide sequence ID" value="NZ_PVTH01000007.1"/>
</dbReference>
<evidence type="ECO:0000256" key="1">
    <source>
        <dbReference type="ARBA" id="ARBA00008668"/>
    </source>
</evidence>
<reference evidence="4 5" key="1">
    <citation type="submission" date="2018-03" db="EMBL/GenBank/DDBJ databases">
        <title>Genomic Encyclopedia of Type Strains, Phase III (KMG-III): the genomes of soil and plant-associated and newly described type strains.</title>
        <authorList>
            <person name="Whitman W."/>
        </authorList>
    </citation>
    <scope>NUCLEOTIDE SEQUENCE [LARGE SCALE GENOMIC DNA]</scope>
    <source>
        <strain evidence="4 5">CGMCC 1.9313</strain>
    </source>
</reference>
<dbReference type="Gene3D" id="3.40.50.1110">
    <property type="entry name" value="SGNH hydrolase"/>
    <property type="match status" value="1"/>
</dbReference>
<comment type="caution">
    <text evidence="4">The sequence shown here is derived from an EMBL/GenBank/DDBJ whole genome shotgun (WGS) entry which is preliminary data.</text>
</comment>
<evidence type="ECO:0000313" key="4">
    <source>
        <dbReference type="EMBL" id="PRY51593.1"/>
    </source>
</evidence>
<name>A0A2T0U121_9SPHI</name>
<protein>
    <submittedName>
        <fullName evidence="4">Lysophospholipase L1-like esterase</fullName>
    </submittedName>
</protein>
<evidence type="ECO:0000259" key="3">
    <source>
        <dbReference type="Pfam" id="PF13472"/>
    </source>
</evidence>
<dbReference type="SUPFAM" id="SSF52266">
    <property type="entry name" value="SGNH hydrolase"/>
    <property type="match status" value="1"/>
</dbReference>
<sequence length="244" mass="27028">MMRPSDKPTLFLIGDSTVKNGQGNGGGNQWGWGSFISDYFDSTRINVENHALGGTSSRTFRTRGLWTKVLDKIKPGDYVIMQFGHNDGSPLDDTARARGTIKSTGDEVREIYNPITKQQEVVHTYGWYMSRFIIEAREKGAIPIVCSPVPRSNWTDGKVKRGGEGYSKLAEETARTAGAHYIDLNLLISEKYDALGEDRVRKMFPADHTHTNMEGAKVNAAAVVDGLRGTPGFSLNHYLNKSKN</sequence>
<organism evidence="4 5">
    <name type="scientific">Arcticibacter pallidicorallinus</name>
    <dbReference type="NCBI Taxonomy" id="1259464"/>
    <lineage>
        <taxon>Bacteria</taxon>
        <taxon>Pseudomonadati</taxon>
        <taxon>Bacteroidota</taxon>
        <taxon>Sphingobacteriia</taxon>
        <taxon>Sphingobacteriales</taxon>
        <taxon>Sphingobacteriaceae</taxon>
        <taxon>Arcticibacter</taxon>
    </lineage>
</organism>
<keyword evidence="2" id="KW-0378">Hydrolase</keyword>
<dbReference type="PANTHER" id="PTHR43695:SF1">
    <property type="entry name" value="RHAMNOGALACTURONAN ACETYLESTERASE"/>
    <property type="match status" value="1"/>
</dbReference>
<dbReference type="PANTHER" id="PTHR43695">
    <property type="entry name" value="PUTATIVE (AFU_ORTHOLOGUE AFUA_2G17250)-RELATED"/>
    <property type="match status" value="1"/>
</dbReference>
<dbReference type="AlphaFoldDB" id="A0A2T0U121"/>
<gene>
    <name evidence="4" type="ORF">B0I27_107181</name>
</gene>
<evidence type="ECO:0000256" key="2">
    <source>
        <dbReference type="ARBA" id="ARBA00022801"/>
    </source>
</evidence>
<feature type="domain" description="SGNH hydrolase-type esterase" evidence="3">
    <location>
        <begin position="12"/>
        <end position="217"/>
    </location>
</feature>
<dbReference type="Pfam" id="PF13472">
    <property type="entry name" value="Lipase_GDSL_2"/>
    <property type="match status" value="1"/>
</dbReference>
<dbReference type="GO" id="GO:0016788">
    <property type="term" value="F:hydrolase activity, acting on ester bonds"/>
    <property type="evidence" value="ECO:0007669"/>
    <property type="project" value="UniProtKB-ARBA"/>
</dbReference>